<comment type="caution">
    <text evidence="1">The sequence shown here is derived from an EMBL/GenBank/DDBJ whole genome shotgun (WGS) entry which is preliminary data.</text>
</comment>
<sequence>MKATKYEKLLHLKQVDMNAKEYYAKFLELARFAPVLVPDEINRARKYISGPDFETNKAICVLGCQTPNEAYTKAFNRDRVRQLQKERLKKGATEESKPRENYL</sequence>
<dbReference type="AlphaFoldDB" id="A0AAV0D0J4"/>
<name>A0AAV0D0J4_9ASTE</name>
<evidence type="ECO:0008006" key="3">
    <source>
        <dbReference type="Google" id="ProtNLM"/>
    </source>
</evidence>
<gene>
    <name evidence="1" type="ORF">CEPIT_LOCUS10069</name>
</gene>
<evidence type="ECO:0000313" key="1">
    <source>
        <dbReference type="EMBL" id="CAH9087227.1"/>
    </source>
</evidence>
<proteinExistence type="predicted"/>
<dbReference type="EMBL" id="CAMAPF010000058">
    <property type="protein sequence ID" value="CAH9087227.1"/>
    <property type="molecule type" value="Genomic_DNA"/>
</dbReference>
<reference evidence="1" key="1">
    <citation type="submission" date="2022-07" db="EMBL/GenBank/DDBJ databases">
        <authorList>
            <person name="Macas J."/>
            <person name="Novak P."/>
            <person name="Neumann P."/>
        </authorList>
    </citation>
    <scope>NUCLEOTIDE SEQUENCE</scope>
</reference>
<evidence type="ECO:0000313" key="2">
    <source>
        <dbReference type="Proteomes" id="UP001152523"/>
    </source>
</evidence>
<dbReference type="Proteomes" id="UP001152523">
    <property type="component" value="Unassembled WGS sequence"/>
</dbReference>
<keyword evidence="2" id="KW-1185">Reference proteome</keyword>
<accession>A0AAV0D0J4</accession>
<protein>
    <recommendedName>
        <fullName evidence="3">Retrotransposon gag domain-containing protein</fullName>
    </recommendedName>
</protein>
<organism evidence="1 2">
    <name type="scientific">Cuscuta epithymum</name>
    <dbReference type="NCBI Taxonomy" id="186058"/>
    <lineage>
        <taxon>Eukaryota</taxon>
        <taxon>Viridiplantae</taxon>
        <taxon>Streptophyta</taxon>
        <taxon>Embryophyta</taxon>
        <taxon>Tracheophyta</taxon>
        <taxon>Spermatophyta</taxon>
        <taxon>Magnoliopsida</taxon>
        <taxon>eudicotyledons</taxon>
        <taxon>Gunneridae</taxon>
        <taxon>Pentapetalae</taxon>
        <taxon>asterids</taxon>
        <taxon>lamiids</taxon>
        <taxon>Solanales</taxon>
        <taxon>Convolvulaceae</taxon>
        <taxon>Cuscuteae</taxon>
        <taxon>Cuscuta</taxon>
        <taxon>Cuscuta subgen. Cuscuta</taxon>
    </lineage>
</organism>